<dbReference type="Proteomes" id="UP000518266">
    <property type="component" value="Unassembled WGS sequence"/>
</dbReference>
<sequence>MFQHPSSQVWIKLQKLAPSSAPEESLDLLDPRTLLTYGQWFVLRSVPGSLSDFSIREVNKKSPLLSLSPGCHSSSVSSWTLLFQNRDFSVWSTWSPSLLRGWCRCC</sequence>
<evidence type="ECO:0000313" key="1">
    <source>
        <dbReference type="EMBL" id="KAF3849140.1"/>
    </source>
</evidence>
<gene>
    <name evidence="1" type="ORF">F7725_015637</name>
</gene>
<comment type="caution">
    <text evidence="1">The sequence shown here is derived from an EMBL/GenBank/DDBJ whole genome shotgun (WGS) entry which is preliminary data.</text>
</comment>
<accession>A0A7J5YIC3</accession>
<name>A0A7J5YIC3_DISMA</name>
<organism evidence="1 2">
    <name type="scientific">Dissostichus mawsoni</name>
    <name type="common">Antarctic cod</name>
    <dbReference type="NCBI Taxonomy" id="36200"/>
    <lineage>
        <taxon>Eukaryota</taxon>
        <taxon>Metazoa</taxon>
        <taxon>Chordata</taxon>
        <taxon>Craniata</taxon>
        <taxon>Vertebrata</taxon>
        <taxon>Euteleostomi</taxon>
        <taxon>Actinopterygii</taxon>
        <taxon>Neopterygii</taxon>
        <taxon>Teleostei</taxon>
        <taxon>Neoteleostei</taxon>
        <taxon>Acanthomorphata</taxon>
        <taxon>Eupercaria</taxon>
        <taxon>Perciformes</taxon>
        <taxon>Notothenioidei</taxon>
        <taxon>Nototheniidae</taxon>
        <taxon>Dissostichus</taxon>
    </lineage>
</organism>
<proteinExistence type="predicted"/>
<reference evidence="1 2" key="1">
    <citation type="submission" date="2020-03" db="EMBL/GenBank/DDBJ databases">
        <title>Dissostichus mawsoni Genome sequencing and assembly.</title>
        <authorList>
            <person name="Park H."/>
        </authorList>
    </citation>
    <scope>NUCLEOTIDE SEQUENCE [LARGE SCALE GENOMIC DNA]</scope>
    <source>
        <strain evidence="1">DM0001</strain>
        <tissue evidence="1">Muscle</tissue>
    </source>
</reference>
<evidence type="ECO:0000313" key="2">
    <source>
        <dbReference type="Proteomes" id="UP000518266"/>
    </source>
</evidence>
<dbReference type="AlphaFoldDB" id="A0A7J5YIC3"/>
<dbReference type="EMBL" id="JAAKFY010000012">
    <property type="protein sequence ID" value="KAF3849140.1"/>
    <property type="molecule type" value="Genomic_DNA"/>
</dbReference>
<protein>
    <submittedName>
        <fullName evidence="1">Uncharacterized protein</fullName>
    </submittedName>
</protein>
<keyword evidence="2" id="KW-1185">Reference proteome</keyword>